<feature type="transmembrane region" description="Helical" evidence="10">
    <location>
        <begin position="735"/>
        <end position="752"/>
    </location>
</feature>
<evidence type="ECO:0000256" key="8">
    <source>
        <dbReference type="ARBA" id="ARBA00022989"/>
    </source>
</evidence>
<evidence type="ECO:0000256" key="4">
    <source>
        <dbReference type="ARBA" id="ARBA00022692"/>
    </source>
</evidence>
<organism evidence="12 13">
    <name type="scientific">Oryza sativa subsp. indica</name>
    <name type="common">Rice</name>
    <dbReference type="NCBI Taxonomy" id="39946"/>
    <lineage>
        <taxon>Eukaryota</taxon>
        <taxon>Viridiplantae</taxon>
        <taxon>Streptophyta</taxon>
        <taxon>Embryophyta</taxon>
        <taxon>Tracheophyta</taxon>
        <taxon>Spermatophyta</taxon>
        <taxon>Magnoliopsida</taxon>
        <taxon>Liliopsida</taxon>
        <taxon>Poales</taxon>
        <taxon>Poaceae</taxon>
        <taxon>BOP clade</taxon>
        <taxon>Oryzoideae</taxon>
        <taxon>Oryzeae</taxon>
        <taxon>Oryzinae</taxon>
        <taxon>Oryza</taxon>
        <taxon>Oryza sativa</taxon>
    </lineage>
</organism>
<sequence length="962" mass="109658">MLIGPARALFMDDISTGLDSSTAFQIVNFLRQMVHILGETAVISLLQPSQEMYDLFDDIIFLSEGHIVYQGPKEKAVDFFESLGFICPHRKAIADFLLEVTSRKDQQQYWSREDEPYRYFTVERFSEAFHTGQTITKVLEVPLERNLSSLSALETSKYGVRKRKLVKAIFSREFRLLRRNPSVYIVNCVNLTVLSFVAMTVFWHNNMRHDSVDDGGIYLGVLFFFVAETMFSNMCDLGGTIMKLPLFFKQRDVFYPAWAYTFPTWILKIPITLIQVTIWVTMTYYPIGFDRNIGRYKILVSRSPCIVVLPGSSESLGASVLKSRGLFLETKWYWVGLGALVGYTFLFNCRYTVALACFKSPGRTFLLGGPKVLNKKLEELSRNTPVKSQQKRVTNELQSSVSRRATLPFMPLSLTFNDIRYSVDMPKEKKVCAGTEDRLEILKGVSGAFRPGVLTALMGFSGAGKTTLMDVLAGRKTGGYTEGTINISGYPKKQETFSRVFVYCEQSNIHSPHLTVLESLLFSAWLRLPSEIDSMTRKMFVENVMELLELTSLQDAHVGLAEENGLSSEQRRRLTIAVELVANPSIIFMDEPTSGLDARGAAIVMRTVRNLVDTGKTIVCTIHQPSIDIFESLDEGIECVNRIKDGYNPATWMLEVTSTVQEQMSGIDFSEIYKKSELYQRNKALIEEISRAPANSGDLLFPNKYSQNFLKQCLICLWKQNLLYWRNIHYTGRRFFVTTVIALLFGTVFWNLGMKRTKPQDLFNSMGSMYSAVLVLGIQNASGIQPVIAMERIVFYRERASGMYSALPYAFAQVAIELPYVFVQTLIYGVLVYTMIGFEWTIAKFFWYLFFMYFTLLYFTFFGMMTVGIAPNGVIAAKIPIWWRWYYWICPVAWTLYGLGASQFGDVEEKLDTGETVAKFMRSCYGFKHEFLEMVAIVTMACPVAFAFLFGISLKNINFQKR</sequence>
<keyword evidence="5" id="KW-0677">Repeat</keyword>
<dbReference type="InterPro" id="IPR003593">
    <property type="entry name" value="AAA+_ATPase"/>
</dbReference>
<evidence type="ECO:0000256" key="10">
    <source>
        <dbReference type="SAM" id="Phobius"/>
    </source>
</evidence>
<keyword evidence="9 10" id="KW-0472">Membrane</keyword>
<keyword evidence="6" id="KW-0547">Nucleotide-binding</keyword>
<dbReference type="SMART" id="SM00382">
    <property type="entry name" value="AAA"/>
    <property type="match status" value="1"/>
</dbReference>
<proteinExistence type="inferred from homology"/>
<dbReference type="AlphaFoldDB" id="B8A9C1"/>
<dbReference type="SUPFAM" id="SSF52540">
    <property type="entry name" value="P-loop containing nucleoside triphosphate hydrolases"/>
    <property type="match status" value="2"/>
</dbReference>
<dbReference type="InterPro" id="IPR043926">
    <property type="entry name" value="ABCG_dom"/>
</dbReference>
<dbReference type="InterPro" id="IPR034003">
    <property type="entry name" value="ABCG_PDR_2"/>
</dbReference>
<evidence type="ECO:0000256" key="2">
    <source>
        <dbReference type="ARBA" id="ARBA00006012"/>
    </source>
</evidence>
<comment type="subcellular location">
    <subcellularLocation>
        <location evidence="1">Membrane</location>
        <topology evidence="1">Multi-pass membrane protein</topology>
    </subcellularLocation>
</comment>
<dbReference type="Gene3D" id="3.40.50.300">
    <property type="entry name" value="P-loop containing nucleotide triphosphate hydrolases"/>
    <property type="match status" value="2"/>
</dbReference>
<dbReference type="Pfam" id="PF01061">
    <property type="entry name" value="ABC2_membrane"/>
    <property type="match status" value="2"/>
</dbReference>
<dbReference type="InterPro" id="IPR027417">
    <property type="entry name" value="P-loop_NTPase"/>
</dbReference>
<keyword evidence="8 10" id="KW-1133">Transmembrane helix</keyword>
<dbReference type="Gramene" id="BGIOSGA001532-TA">
    <property type="protein sequence ID" value="BGIOSGA001532-PA"/>
    <property type="gene ID" value="BGIOSGA001532"/>
</dbReference>
<dbReference type="GO" id="GO:0016020">
    <property type="term" value="C:membrane"/>
    <property type="evidence" value="ECO:0007669"/>
    <property type="project" value="UniProtKB-SubCell"/>
</dbReference>
<keyword evidence="13" id="KW-1185">Reference proteome</keyword>
<protein>
    <recommendedName>
        <fullName evidence="11">ABC transporter domain-containing protein</fullName>
    </recommendedName>
</protein>
<evidence type="ECO:0000256" key="5">
    <source>
        <dbReference type="ARBA" id="ARBA00022737"/>
    </source>
</evidence>
<feature type="transmembrane region" description="Helical" evidence="10">
    <location>
        <begin position="182"/>
        <end position="203"/>
    </location>
</feature>
<comment type="similarity">
    <text evidence="2">Belongs to the ABC transporter superfamily. ABCG family. PDR (TC 3.A.1.205) subfamily.</text>
</comment>
<dbReference type="GO" id="GO:0016887">
    <property type="term" value="F:ATP hydrolysis activity"/>
    <property type="evidence" value="ECO:0007669"/>
    <property type="project" value="InterPro"/>
</dbReference>
<feature type="transmembrane region" description="Helical" evidence="10">
    <location>
        <begin position="253"/>
        <end position="280"/>
    </location>
</feature>
<dbReference type="PROSITE" id="PS50893">
    <property type="entry name" value="ABC_TRANSPORTER_2"/>
    <property type="match status" value="1"/>
</dbReference>
<dbReference type="CDD" id="cd03232">
    <property type="entry name" value="ABCG_PDR_domain2"/>
    <property type="match status" value="1"/>
</dbReference>
<accession>B8A9C1</accession>
<dbReference type="STRING" id="39946.B8A9C1"/>
<name>B8A9C1_ORYSI</name>
<evidence type="ECO:0000256" key="1">
    <source>
        <dbReference type="ARBA" id="ARBA00004141"/>
    </source>
</evidence>
<dbReference type="Pfam" id="PF08370">
    <property type="entry name" value="PDR_assoc"/>
    <property type="match status" value="1"/>
</dbReference>
<dbReference type="PANTHER" id="PTHR48040">
    <property type="entry name" value="PLEIOTROPIC DRUG RESISTANCE PROTEIN 1-LIKE ISOFORM X1"/>
    <property type="match status" value="1"/>
</dbReference>
<reference evidence="12 13" key="1">
    <citation type="journal article" date="2005" name="PLoS Biol.">
        <title>The genomes of Oryza sativa: a history of duplications.</title>
        <authorList>
            <person name="Yu J."/>
            <person name="Wang J."/>
            <person name="Lin W."/>
            <person name="Li S."/>
            <person name="Li H."/>
            <person name="Zhou J."/>
            <person name="Ni P."/>
            <person name="Dong W."/>
            <person name="Hu S."/>
            <person name="Zeng C."/>
            <person name="Zhang J."/>
            <person name="Zhang Y."/>
            <person name="Li R."/>
            <person name="Xu Z."/>
            <person name="Li S."/>
            <person name="Li X."/>
            <person name="Zheng H."/>
            <person name="Cong L."/>
            <person name="Lin L."/>
            <person name="Yin J."/>
            <person name="Geng J."/>
            <person name="Li G."/>
            <person name="Shi J."/>
            <person name="Liu J."/>
            <person name="Lv H."/>
            <person name="Li J."/>
            <person name="Wang J."/>
            <person name="Deng Y."/>
            <person name="Ran L."/>
            <person name="Shi X."/>
            <person name="Wang X."/>
            <person name="Wu Q."/>
            <person name="Li C."/>
            <person name="Ren X."/>
            <person name="Wang J."/>
            <person name="Wang X."/>
            <person name="Li D."/>
            <person name="Liu D."/>
            <person name="Zhang X."/>
            <person name="Ji Z."/>
            <person name="Zhao W."/>
            <person name="Sun Y."/>
            <person name="Zhang Z."/>
            <person name="Bao J."/>
            <person name="Han Y."/>
            <person name="Dong L."/>
            <person name="Ji J."/>
            <person name="Chen P."/>
            <person name="Wu S."/>
            <person name="Liu J."/>
            <person name="Xiao Y."/>
            <person name="Bu D."/>
            <person name="Tan J."/>
            <person name="Yang L."/>
            <person name="Ye C."/>
            <person name="Zhang J."/>
            <person name="Xu J."/>
            <person name="Zhou Y."/>
            <person name="Yu Y."/>
            <person name="Zhang B."/>
            <person name="Zhuang S."/>
            <person name="Wei H."/>
            <person name="Liu B."/>
            <person name="Lei M."/>
            <person name="Yu H."/>
            <person name="Li Y."/>
            <person name="Xu H."/>
            <person name="Wei S."/>
            <person name="He X."/>
            <person name="Fang L."/>
            <person name="Zhang Z."/>
            <person name="Zhang Y."/>
            <person name="Huang X."/>
            <person name="Su Z."/>
            <person name="Tong W."/>
            <person name="Li J."/>
            <person name="Tong Z."/>
            <person name="Li S."/>
            <person name="Ye J."/>
            <person name="Wang L."/>
            <person name="Fang L."/>
            <person name="Lei T."/>
            <person name="Chen C."/>
            <person name="Chen H."/>
            <person name="Xu Z."/>
            <person name="Li H."/>
            <person name="Huang H."/>
            <person name="Zhang F."/>
            <person name="Xu H."/>
            <person name="Li N."/>
            <person name="Zhao C."/>
            <person name="Li S."/>
            <person name="Dong L."/>
            <person name="Huang Y."/>
            <person name="Li L."/>
            <person name="Xi Y."/>
            <person name="Qi Q."/>
            <person name="Li W."/>
            <person name="Zhang B."/>
            <person name="Hu W."/>
            <person name="Zhang Y."/>
            <person name="Tian X."/>
            <person name="Jiao Y."/>
            <person name="Liang X."/>
            <person name="Jin J."/>
            <person name="Gao L."/>
            <person name="Zheng W."/>
            <person name="Hao B."/>
            <person name="Liu S."/>
            <person name="Wang W."/>
            <person name="Yuan L."/>
            <person name="Cao M."/>
            <person name="McDermott J."/>
            <person name="Samudrala R."/>
            <person name="Wang J."/>
            <person name="Wong G.K."/>
            <person name="Yang H."/>
        </authorList>
    </citation>
    <scope>NUCLEOTIDE SEQUENCE [LARGE SCALE GENOMIC DNA]</scope>
    <source>
        <strain evidence="13">cv. 93-11</strain>
    </source>
</reference>
<feature type="transmembrane region" description="Helical" evidence="10">
    <location>
        <begin position="215"/>
        <end position="232"/>
    </location>
</feature>
<dbReference type="GO" id="GO:0140359">
    <property type="term" value="F:ABC-type transporter activity"/>
    <property type="evidence" value="ECO:0007669"/>
    <property type="project" value="InterPro"/>
</dbReference>
<dbReference type="InterPro" id="IPR013525">
    <property type="entry name" value="ABC2_TM"/>
</dbReference>
<feature type="transmembrane region" description="Helical" evidence="10">
    <location>
        <begin position="931"/>
        <end position="952"/>
    </location>
</feature>
<evidence type="ECO:0000313" key="13">
    <source>
        <dbReference type="Proteomes" id="UP000007015"/>
    </source>
</evidence>
<evidence type="ECO:0000313" key="12">
    <source>
        <dbReference type="EMBL" id="EEC70762.1"/>
    </source>
</evidence>
<dbReference type="InterPro" id="IPR013581">
    <property type="entry name" value="PDR_assoc"/>
</dbReference>
<evidence type="ECO:0000256" key="3">
    <source>
        <dbReference type="ARBA" id="ARBA00022448"/>
    </source>
</evidence>
<dbReference type="Pfam" id="PF19055">
    <property type="entry name" value="ABC2_membrane_7"/>
    <property type="match status" value="1"/>
</dbReference>
<evidence type="ECO:0000256" key="6">
    <source>
        <dbReference type="ARBA" id="ARBA00022741"/>
    </source>
</evidence>
<gene>
    <name evidence="12" type="ORF">OsI_02180</name>
</gene>
<dbReference type="InterPro" id="IPR003439">
    <property type="entry name" value="ABC_transporter-like_ATP-bd"/>
</dbReference>
<keyword evidence="7" id="KW-0067">ATP-binding</keyword>
<dbReference type="Proteomes" id="UP000007015">
    <property type="component" value="Chromosome 1"/>
</dbReference>
<dbReference type="GO" id="GO:0005524">
    <property type="term" value="F:ATP binding"/>
    <property type="evidence" value="ECO:0007669"/>
    <property type="project" value="UniProtKB-KW"/>
</dbReference>
<feature type="transmembrane region" description="Helical" evidence="10">
    <location>
        <begin position="332"/>
        <end position="353"/>
    </location>
</feature>
<dbReference type="EMBL" id="CM000126">
    <property type="protein sequence ID" value="EEC70762.1"/>
    <property type="molecule type" value="Genomic_DNA"/>
</dbReference>
<feature type="transmembrane region" description="Helical" evidence="10">
    <location>
        <begin position="772"/>
        <end position="795"/>
    </location>
</feature>
<feature type="domain" description="ABC transporter" evidence="11">
    <location>
        <begin position="414"/>
        <end position="673"/>
    </location>
</feature>
<dbReference type="HOGENOM" id="CLU_000604_35_6_1"/>
<dbReference type="OMA" id="FFVETMF"/>
<evidence type="ECO:0000256" key="7">
    <source>
        <dbReference type="ARBA" id="ARBA00022840"/>
    </source>
</evidence>
<keyword evidence="4 10" id="KW-0812">Transmembrane</keyword>
<feature type="transmembrane region" description="Helical" evidence="10">
    <location>
        <begin position="845"/>
        <end position="864"/>
    </location>
</feature>
<keyword evidence="3" id="KW-0813">Transport</keyword>
<dbReference type="FunFam" id="3.40.50.300:FF:003489">
    <property type="entry name" value="ABC transporter G family member 39"/>
    <property type="match status" value="1"/>
</dbReference>
<feature type="transmembrane region" description="Helical" evidence="10">
    <location>
        <begin position="807"/>
        <end position="833"/>
    </location>
</feature>
<evidence type="ECO:0000259" key="11">
    <source>
        <dbReference type="PROSITE" id="PS50893"/>
    </source>
</evidence>
<dbReference type="Pfam" id="PF00005">
    <property type="entry name" value="ABC_tran"/>
    <property type="match status" value="1"/>
</dbReference>
<evidence type="ECO:0000256" key="9">
    <source>
        <dbReference type="ARBA" id="ARBA00023136"/>
    </source>
</evidence>
<dbReference type="PANTHER" id="PTHR48040:SF19">
    <property type="entry name" value="OS01G0516900 PROTEIN"/>
    <property type="match status" value="1"/>
</dbReference>